<organism evidence="1 2">
    <name type="scientific">Phocaeicola vulgatus</name>
    <name type="common">Bacteroides vulgatus</name>
    <dbReference type="NCBI Taxonomy" id="821"/>
    <lineage>
        <taxon>Bacteria</taxon>
        <taxon>Pseudomonadati</taxon>
        <taxon>Bacteroidota</taxon>
        <taxon>Bacteroidia</taxon>
        <taxon>Bacteroidales</taxon>
        <taxon>Bacteroidaceae</taxon>
        <taxon>Phocaeicola</taxon>
    </lineage>
</organism>
<reference evidence="1" key="1">
    <citation type="submission" date="2023-10" db="EMBL/GenBank/DDBJ databases">
        <title>Genome of potential pathogenic bacteria in Crohn's disease.</title>
        <authorList>
            <person name="Rodriguez-Palacios A."/>
        </authorList>
    </citation>
    <scope>NUCLEOTIDE SEQUENCE</scope>
    <source>
        <strain evidence="1">CavFT-hAR107</strain>
    </source>
</reference>
<evidence type="ECO:0000313" key="2">
    <source>
        <dbReference type="Proteomes" id="UP001181258"/>
    </source>
</evidence>
<gene>
    <name evidence="1" type="ORF">RVY68_13660</name>
</gene>
<protein>
    <submittedName>
        <fullName evidence="1">Uncharacterized protein</fullName>
    </submittedName>
</protein>
<dbReference type="AlphaFoldDB" id="A0AAE4RT60"/>
<proteinExistence type="predicted"/>
<name>A0AAE4RT60_PHOVU</name>
<dbReference type="EMBL" id="JAWDHD010000011">
    <property type="protein sequence ID" value="MDU0249704.1"/>
    <property type="molecule type" value="Genomic_DNA"/>
</dbReference>
<sequence length="125" mass="14025">MMTREEVVEIMNYCKEHKVTYKSRLEELNIPVWRFYDSKSRYAGEQSSGKTAQGEFIELPHSGSFVPVPSFAGTTGRKQKSTLATPSGLKEIEIRTPGGSAIRICGELNEKELFSIIQSCNHVQP</sequence>
<accession>A0AAE4RT60</accession>
<comment type="caution">
    <text evidence="1">The sequence shown here is derived from an EMBL/GenBank/DDBJ whole genome shotgun (WGS) entry which is preliminary data.</text>
</comment>
<dbReference type="RefSeq" id="WP_229087818.1">
    <property type="nucleotide sequence ID" value="NZ_JAWDHD010000011.1"/>
</dbReference>
<evidence type="ECO:0000313" key="1">
    <source>
        <dbReference type="EMBL" id="MDU0249704.1"/>
    </source>
</evidence>
<dbReference type="Proteomes" id="UP001181258">
    <property type="component" value="Unassembled WGS sequence"/>
</dbReference>